<gene>
    <name evidence="2" type="ORF">A2Y67_00730</name>
</gene>
<dbReference type="EMBL" id="MHIA01000033">
    <property type="protein sequence ID" value="OGY41120.1"/>
    <property type="molecule type" value="Genomic_DNA"/>
</dbReference>
<dbReference type="InterPro" id="IPR043472">
    <property type="entry name" value="Macro_dom-like"/>
</dbReference>
<dbReference type="PANTHER" id="PTHR11106:SF111">
    <property type="entry name" value="MACRO DOMAIN-CONTAINING PROTEIN"/>
    <property type="match status" value="1"/>
</dbReference>
<dbReference type="Pfam" id="PF01661">
    <property type="entry name" value="Macro"/>
    <property type="match status" value="1"/>
</dbReference>
<organism evidence="2 3">
    <name type="scientific">Candidatus Buchananbacteria bacterium RBG_13_39_9</name>
    <dbReference type="NCBI Taxonomy" id="1797531"/>
    <lineage>
        <taxon>Bacteria</taxon>
        <taxon>Candidatus Buchananiibacteriota</taxon>
    </lineage>
</organism>
<evidence type="ECO:0000313" key="3">
    <source>
        <dbReference type="Proteomes" id="UP000176260"/>
    </source>
</evidence>
<name>A0A1G1XNG4_9BACT</name>
<feature type="domain" description="Macro" evidence="1">
    <location>
        <begin position="1"/>
        <end position="166"/>
    </location>
</feature>
<dbReference type="PANTHER" id="PTHR11106">
    <property type="entry name" value="GANGLIOSIDE INDUCED DIFFERENTIATION ASSOCIATED PROTEIN 2-RELATED"/>
    <property type="match status" value="1"/>
</dbReference>
<dbReference type="Gene3D" id="3.40.220.10">
    <property type="entry name" value="Leucine Aminopeptidase, subunit E, domain 1"/>
    <property type="match status" value="1"/>
</dbReference>
<protein>
    <submittedName>
        <fullName evidence="2">O-acetyl-ADP-ribose deacetylase</fullName>
    </submittedName>
</protein>
<sequence>MLEIEIQQGDITKVPADAIVNPANCLGWMGGGSASAIKNAGGKIIEDEVVSKAPLEIGRAVATCAGKLPLKAVIHAPTMETPAEKAMDYNVEMAVRGALLLADDQGFKTIAMPGMGTGVGEFPKDKAAKIMIAEIKKLNPINLEKVVLIDLDEKLVNEWQKELNKK</sequence>
<accession>A0A1G1XNG4</accession>
<proteinExistence type="predicted"/>
<evidence type="ECO:0000259" key="1">
    <source>
        <dbReference type="PROSITE" id="PS51154"/>
    </source>
</evidence>
<dbReference type="SMART" id="SM00506">
    <property type="entry name" value="A1pp"/>
    <property type="match status" value="1"/>
</dbReference>
<evidence type="ECO:0000313" key="2">
    <source>
        <dbReference type="EMBL" id="OGY41120.1"/>
    </source>
</evidence>
<comment type="caution">
    <text evidence="2">The sequence shown here is derived from an EMBL/GenBank/DDBJ whole genome shotgun (WGS) entry which is preliminary data.</text>
</comment>
<dbReference type="PROSITE" id="PS51154">
    <property type="entry name" value="MACRO"/>
    <property type="match status" value="1"/>
</dbReference>
<dbReference type="AlphaFoldDB" id="A0A1G1XNG4"/>
<dbReference type="Proteomes" id="UP000176260">
    <property type="component" value="Unassembled WGS sequence"/>
</dbReference>
<dbReference type="SUPFAM" id="SSF52949">
    <property type="entry name" value="Macro domain-like"/>
    <property type="match status" value="1"/>
</dbReference>
<dbReference type="InterPro" id="IPR002589">
    <property type="entry name" value="Macro_dom"/>
</dbReference>
<reference evidence="2 3" key="1">
    <citation type="journal article" date="2016" name="Nat. Commun.">
        <title>Thousands of microbial genomes shed light on interconnected biogeochemical processes in an aquifer system.</title>
        <authorList>
            <person name="Anantharaman K."/>
            <person name="Brown C.T."/>
            <person name="Hug L.A."/>
            <person name="Sharon I."/>
            <person name="Castelle C.J."/>
            <person name="Probst A.J."/>
            <person name="Thomas B.C."/>
            <person name="Singh A."/>
            <person name="Wilkins M.J."/>
            <person name="Karaoz U."/>
            <person name="Brodie E.L."/>
            <person name="Williams K.H."/>
            <person name="Hubbard S.S."/>
            <person name="Banfield J.F."/>
        </authorList>
    </citation>
    <scope>NUCLEOTIDE SEQUENCE [LARGE SCALE GENOMIC DNA]</scope>
</reference>